<dbReference type="InterPro" id="IPR036111">
    <property type="entry name" value="Mal/L-sulfo/L-lacto_DH-like_sf"/>
</dbReference>
<keyword evidence="4" id="KW-1185">Reference proteome</keyword>
<dbReference type="Gene3D" id="1.10.1530.10">
    <property type="match status" value="1"/>
</dbReference>
<name>A0A5N1K0R9_9HYPH</name>
<protein>
    <submittedName>
        <fullName evidence="3">Ldh family oxidoreductase</fullName>
    </submittedName>
</protein>
<comment type="similarity">
    <text evidence="1">Belongs to the LDH2/MDH2 oxidoreductase family.</text>
</comment>
<sequence>MSWRSIIVQQSDDETAFSLAALERFCMAIFSACGADDATADAATRAMMHGTRLGVDSHGVRLLSHYVTALVGGRVNKTPMLRAVRSFGAIETLDADDAHGALAAFTAMARATTLADQFGIGAVAIQNSSHFAAAGAYALEAARQGYIGIAVCNSDSFVRLHDGAMRFHGTNPIAVGVPTPGAQPWLLDMATSSIPYNRVMLYQSLGIPLPHGVASDRDGVDTLEATNAAMLAPLGGEFGFKGAALAGLAEILSAVLTGMTLSFDIAPMGGPDFSTPRKMGAFVLALKPEAFIDPAVFDAGMTRYLDMLRTSPARESLTVMAPGDREWRVAEQREQQGVKIDPVTLTSFADLAARFRVAPPARLEQTR</sequence>
<dbReference type="AlphaFoldDB" id="A0A5N1K0R9"/>
<dbReference type="InterPro" id="IPR043143">
    <property type="entry name" value="Mal/L-sulf/L-lact_DH-like_NADP"/>
</dbReference>
<evidence type="ECO:0000313" key="4">
    <source>
        <dbReference type="Proteomes" id="UP000327108"/>
    </source>
</evidence>
<dbReference type="Gene3D" id="3.30.1370.60">
    <property type="entry name" value="Hypothetical oxidoreductase yiak, domain 2"/>
    <property type="match status" value="1"/>
</dbReference>
<evidence type="ECO:0000256" key="1">
    <source>
        <dbReference type="ARBA" id="ARBA00006056"/>
    </source>
</evidence>
<dbReference type="PANTHER" id="PTHR11091:SF0">
    <property type="entry name" value="MALATE DEHYDROGENASE"/>
    <property type="match status" value="1"/>
</dbReference>
<organism evidence="3 4">
    <name type="scientific">Ochrobactrum quorumnocens</name>
    <dbReference type="NCBI Taxonomy" id="271865"/>
    <lineage>
        <taxon>Bacteria</taxon>
        <taxon>Pseudomonadati</taxon>
        <taxon>Pseudomonadota</taxon>
        <taxon>Alphaproteobacteria</taxon>
        <taxon>Hyphomicrobiales</taxon>
        <taxon>Brucellaceae</taxon>
        <taxon>Brucella/Ochrobactrum group</taxon>
        <taxon>Ochrobactrum</taxon>
    </lineage>
</organism>
<dbReference type="EMBL" id="VYXQ01000014">
    <property type="protein sequence ID" value="KAA9367085.1"/>
    <property type="molecule type" value="Genomic_DNA"/>
</dbReference>
<evidence type="ECO:0000256" key="2">
    <source>
        <dbReference type="ARBA" id="ARBA00023002"/>
    </source>
</evidence>
<dbReference type="SUPFAM" id="SSF89733">
    <property type="entry name" value="L-sulfolactate dehydrogenase-like"/>
    <property type="match status" value="1"/>
</dbReference>
<dbReference type="PANTHER" id="PTHR11091">
    <property type="entry name" value="OXIDOREDUCTASE-RELATED"/>
    <property type="match status" value="1"/>
</dbReference>
<dbReference type="Proteomes" id="UP000327108">
    <property type="component" value="Unassembled WGS sequence"/>
</dbReference>
<gene>
    <name evidence="3" type="ORF">F3W84_14860</name>
</gene>
<proteinExistence type="inferred from homology"/>
<dbReference type="Pfam" id="PF02615">
    <property type="entry name" value="Ldh_2"/>
    <property type="match status" value="1"/>
</dbReference>
<dbReference type="InterPro" id="IPR003767">
    <property type="entry name" value="Malate/L-lactate_DH-like"/>
</dbReference>
<dbReference type="GO" id="GO:0016491">
    <property type="term" value="F:oxidoreductase activity"/>
    <property type="evidence" value="ECO:0007669"/>
    <property type="project" value="UniProtKB-KW"/>
</dbReference>
<dbReference type="InterPro" id="IPR043144">
    <property type="entry name" value="Mal/L-sulf/L-lact_DH-like_ah"/>
</dbReference>
<keyword evidence="2" id="KW-0560">Oxidoreductase</keyword>
<evidence type="ECO:0000313" key="3">
    <source>
        <dbReference type="EMBL" id="KAA9367085.1"/>
    </source>
</evidence>
<comment type="caution">
    <text evidence="3">The sequence shown here is derived from an EMBL/GenBank/DDBJ whole genome shotgun (WGS) entry which is preliminary data.</text>
</comment>
<reference evidence="3 4" key="1">
    <citation type="submission" date="2019-09" db="EMBL/GenBank/DDBJ databases">
        <title>Biological control of the noxious weed angled onion (Allium triquetrum) thwarted by endophytic bacteria in Victoria, Australia.</title>
        <authorList>
            <person name="Tehranchian P."/>
            <person name="Adair R.J."/>
            <person name="Van T.H."/>
            <person name="Morrison P.D."/>
            <person name="Williams H."/>
            <person name="Lawrie A.C."/>
        </authorList>
    </citation>
    <scope>NUCLEOTIDE SEQUENCE [LARGE SCALE GENOMIC DNA]</scope>
    <source>
        <strain evidence="3 4">RPTAtOch1</strain>
    </source>
</reference>
<accession>A0A5N1K0R9</accession>